<feature type="domain" description="THAP9-like helix-turn-helix" evidence="3">
    <location>
        <begin position="350"/>
        <end position="411"/>
    </location>
</feature>
<dbReference type="Pfam" id="PF21787">
    <property type="entry name" value="TNP-like_RNaseH_N"/>
    <property type="match status" value="1"/>
</dbReference>
<dbReference type="InterPro" id="IPR048365">
    <property type="entry name" value="TNP-like_RNaseH_N"/>
</dbReference>
<dbReference type="OrthoDB" id="10070386at2759"/>
<evidence type="ECO:0000313" key="6">
    <source>
        <dbReference type="EMBL" id="OXA41309.1"/>
    </source>
</evidence>
<dbReference type="InterPro" id="IPR048366">
    <property type="entry name" value="TNP-like_GBD"/>
</dbReference>
<feature type="domain" description="Transposable element P transposase-like RNase H" evidence="4">
    <location>
        <begin position="417"/>
        <end position="555"/>
    </location>
</feature>
<protein>
    <submittedName>
        <fullName evidence="6">DNA transposase THAP9</fullName>
    </submittedName>
</protein>
<dbReference type="AlphaFoldDB" id="A0A226D7W3"/>
<reference evidence="6 7" key="1">
    <citation type="submission" date="2015-12" db="EMBL/GenBank/DDBJ databases">
        <title>The genome of Folsomia candida.</title>
        <authorList>
            <person name="Faddeeva A."/>
            <person name="Derks M.F."/>
            <person name="Anvar Y."/>
            <person name="Smit S."/>
            <person name="Van Straalen N."/>
            <person name="Roelofs D."/>
        </authorList>
    </citation>
    <scope>NUCLEOTIDE SEQUENCE [LARGE SCALE GENOMIC DNA]</scope>
    <source>
        <strain evidence="6 7">VU population</strain>
        <tissue evidence="6">Whole body</tissue>
    </source>
</reference>
<dbReference type="PANTHER" id="PTHR47577">
    <property type="entry name" value="THAP DOMAIN-CONTAINING PROTEIN 6"/>
    <property type="match status" value="1"/>
</dbReference>
<feature type="compositionally biased region" description="Polar residues" evidence="2">
    <location>
        <begin position="259"/>
        <end position="275"/>
    </location>
</feature>
<comment type="caution">
    <text evidence="6">The sequence shown here is derived from an EMBL/GenBank/DDBJ whole genome shotgun (WGS) entry which is preliminary data.</text>
</comment>
<evidence type="ECO:0000313" key="7">
    <source>
        <dbReference type="Proteomes" id="UP000198287"/>
    </source>
</evidence>
<feature type="domain" description="Transposable element P transposase-like GTP-binding insertion" evidence="5">
    <location>
        <begin position="593"/>
        <end position="664"/>
    </location>
</feature>
<feature type="coiled-coil region" evidence="1">
    <location>
        <begin position="341"/>
        <end position="368"/>
    </location>
</feature>
<dbReference type="Pfam" id="PF12017">
    <property type="entry name" value="Tnp_P_element"/>
    <property type="match status" value="1"/>
</dbReference>
<proteinExistence type="predicted"/>
<dbReference type="Proteomes" id="UP000198287">
    <property type="component" value="Unassembled WGS sequence"/>
</dbReference>
<evidence type="ECO:0000259" key="5">
    <source>
        <dbReference type="Pfam" id="PF21788"/>
    </source>
</evidence>
<feature type="region of interest" description="Disordered" evidence="2">
    <location>
        <begin position="257"/>
        <end position="304"/>
    </location>
</feature>
<name>A0A226D7W3_FOLCA</name>
<dbReference type="EMBL" id="LNIX01000030">
    <property type="protein sequence ID" value="OXA41309.1"/>
    <property type="molecule type" value="Genomic_DNA"/>
</dbReference>
<evidence type="ECO:0000259" key="4">
    <source>
        <dbReference type="Pfam" id="PF21787"/>
    </source>
</evidence>
<dbReference type="PANTHER" id="PTHR47577:SF2">
    <property type="entry name" value="THAP DOMAIN CONTAINING 9"/>
    <property type="match status" value="1"/>
</dbReference>
<gene>
    <name evidence="6" type="ORF">Fcan01_23967</name>
</gene>
<keyword evidence="1" id="KW-0175">Coiled coil</keyword>
<dbReference type="Pfam" id="PF21788">
    <property type="entry name" value="TNP-like_GBD"/>
    <property type="match status" value="1"/>
</dbReference>
<dbReference type="InterPro" id="IPR021896">
    <property type="entry name" value="THAP9-like_HTH"/>
</dbReference>
<sequence>MLVLVLQSCHNQDLSNDTPLDGLQRKHKFRHVGVWFSMGVVPAWCGSRWVWFRALEPYCSITELLPPRPFQRYPTRWVLQEIKTFDSRGCGSRWVWLIIVLMVSPSYYDPDLSNDTPFDMLNGNKNFRPWGCGSRWVWFGVICLGDSSQTQSLVLRGCGSEWVWLRSLNCKGVDPKYEQQQQYVMTVCGVPHLTQGFVAATFARKKLTQTEAYNSPHDEGPNAAADHPPMRKSLGDISCPSCAFAISVVEVSGKLHGQSAATSRFSSPTRTNDTPSKSRKRLFSATEELESSIPLDDHHDASNSKLVPTTTYSLTVTPKSRRLVRKEHSYCRSPVKTANELQAVKKELETLKLKYRHLQEKLKRRDRSQSTLRDCLEDLKSLTTLHYHSPQAYRFVRHYMTLPNPSTIRSWMKSSDCGPGFNVDVIARLGTARAADRNNVMTDIVMIIDEMSIRKGLAWDNAAHCTVGHVDYGTSEIVTSDDTPLATAALVCMIAGISGGWKCPIGYIFTDKVSGETQNAFLEKAFVLLEQQNFNIWALISDGCSSNVSLFDSYGISDKVIQTEVDMTRDFACSFQNPANVAKQVYATYDVVHMMKLWRNLLSHSYAKGGRITLKDGRCVSWGFIEALYKLQTAEQIRAANKLGRYHIDFFNNKMNVKLAVQSLNKTFDILNSRHRCQKGFKSPLSRSNLDQKVSILNEFCNVVSGMSYIEIRDYKKTEFFCSEIFLHYIMFSHTPLRKTLWKFFLALCDEERSGLAIVLCQLEMVKYLVGCYQRIRQVKVLEMKDIDLMDIIDISAISEPLYSDFYKNCLAYISGNVVRVIGPKLKCENCVASLLNNADDLLPIRFAKLIKTKDRGGLFTPSHSVYRIVEMADACYRQLSSKTNGLLKTPPNLDRKISMMVTRMNPEKQKHAYELYMSLPSQFFDSIVLHPAERAAALSHVPLDVHFPPIHGHFGRNMPGEPFPGMCEPDIYLLCAKIAKFFRLYGIKLIFFN</sequence>
<organism evidence="6 7">
    <name type="scientific">Folsomia candida</name>
    <name type="common">Springtail</name>
    <dbReference type="NCBI Taxonomy" id="158441"/>
    <lineage>
        <taxon>Eukaryota</taxon>
        <taxon>Metazoa</taxon>
        <taxon>Ecdysozoa</taxon>
        <taxon>Arthropoda</taxon>
        <taxon>Hexapoda</taxon>
        <taxon>Collembola</taxon>
        <taxon>Entomobryomorpha</taxon>
        <taxon>Isotomoidea</taxon>
        <taxon>Isotomidae</taxon>
        <taxon>Proisotominae</taxon>
        <taxon>Folsomia</taxon>
    </lineage>
</organism>
<evidence type="ECO:0000256" key="1">
    <source>
        <dbReference type="SAM" id="Coils"/>
    </source>
</evidence>
<accession>A0A226D7W3</accession>
<keyword evidence="7" id="KW-1185">Reference proteome</keyword>
<evidence type="ECO:0000256" key="2">
    <source>
        <dbReference type="SAM" id="MobiDB-lite"/>
    </source>
</evidence>
<evidence type="ECO:0000259" key="3">
    <source>
        <dbReference type="Pfam" id="PF12017"/>
    </source>
</evidence>